<proteinExistence type="predicted"/>
<evidence type="ECO:0000313" key="4">
    <source>
        <dbReference type="Proteomes" id="UP000537592"/>
    </source>
</evidence>
<dbReference type="PANTHER" id="PTHR33376:SF5">
    <property type="entry name" value="EXTRACYTOPLASMIC SOLUTE RECEPTOR PROTEIN"/>
    <property type="match status" value="1"/>
</dbReference>
<evidence type="ECO:0000256" key="2">
    <source>
        <dbReference type="SAM" id="SignalP"/>
    </source>
</evidence>
<sequence length="377" mass="39958">MKRRQFLHAAGMVTASLGAALAGTGASRAQTAAEGAPGKAEPKPVVWRLVSDFPEALDTPRAGVEALANTLTAITDGAFTVNAASQPQKTQKQPASALDAVREGKAEIAYTSTAFYADRDPVFGVGGGMPFGPNARQFSAWLLDRGGLDLLNDAYRSHGVLALPGGNTGAITGGWFKQEIAGVEGLAGKRVGVTGTGAALLARFGALPQPIPPQDLAAALTAGRIDIAQWTGPHDDERLGLNKGAPFYYYPGWQGGLQFSFIIARDAWDALSAPHRAALTAAAARAHDTVQARYDALNAAAIRRLVALGTKLRPTPQAMMSQLYTANQALTAEIADTNPAFRTLSDSVKIFSTEAYLWWQVAEYTYDNFMIRVRAQD</sequence>
<dbReference type="AlphaFoldDB" id="A0A7W5Z2W9"/>
<dbReference type="InterPro" id="IPR018389">
    <property type="entry name" value="DctP_fam"/>
</dbReference>
<organism evidence="3 4">
    <name type="scientific">Pseudochelatococcus contaminans</name>
    <dbReference type="NCBI Taxonomy" id="1538103"/>
    <lineage>
        <taxon>Bacteria</taxon>
        <taxon>Pseudomonadati</taxon>
        <taxon>Pseudomonadota</taxon>
        <taxon>Alphaproteobacteria</taxon>
        <taxon>Hyphomicrobiales</taxon>
        <taxon>Chelatococcaceae</taxon>
        <taxon>Pseudochelatococcus</taxon>
    </lineage>
</organism>
<dbReference type="InterPro" id="IPR038404">
    <property type="entry name" value="TRAP_DctP_sf"/>
</dbReference>
<keyword evidence="1 2" id="KW-0732">Signal</keyword>
<comment type="caution">
    <text evidence="3">The sequence shown here is derived from an EMBL/GenBank/DDBJ whole genome shotgun (WGS) entry which is preliminary data.</text>
</comment>
<dbReference type="EMBL" id="JACICC010000002">
    <property type="protein sequence ID" value="MBB3809009.1"/>
    <property type="molecule type" value="Genomic_DNA"/>
</dbReference>
<feature type="chain" id="PRO_5030930291" evidence="2">
    <location>
        <begin position="23"/>
        <end position="377"/>
    </location>
</feature>
<dbReference type="GO" id="GO:0055085">
    <property type="term" value="P:transmembrane transport"/>
    <property type="evidence" value="ECO:0007669"/>
    <property type="project" value="InterPro"/>
</dbReference>
<protein>
    <submittedName>
        <fullName evidence="3">TRAP-type mannitol/chloroaromatic compound transport system substrate-binding protein</fullName>
    </submittedName>
</protein>
<dbReference type="RefSeq" id="WP_183751014.1">
    <property type="nucleotide sequence ID" value="NZ_JACICC010000002.1"/>
</dbReference>
<dbReference type="Gene3D" id="3.40.190.10">
    <property type="entry name" value="Periplasmic binding protein-like II"/>
    <property type="match status" value="1"/>
</dbReference>
<dbReference type="PROSITE" id="PS51318">
    <property type="entry name" value="TAT"/>
    <property type="match status" value="1"/>
</dbReference>
<dbReference type="PANTHER" id="PTHR33376">
    <property type="match status" value="1"/>
</dbReference>
<dbReference type="Pfam" id="PF03480">
    <property type="entry name" value="DctP"/>
    <property type="match status" value="1"/>
</dbReference>
<feature type="signal peptide" evidence="2">
    <location>
        <begin position="1"/>
        <end position="22"/>
    </location>
</feature>
<reference evidence="3 4" key="1">
    <citation type="submission" date="2020-08" db="EMBL/GenBank/DDBJ databases">
        <title>Genomic Encyclopedia of Type Strains, Phase IV (KMG-IV): sequencing the most valuable type-strain genomes for metagenomic binning, comparative biology and taxonomic classification.</title>
        <authorList>
            <person name="Goeker M."/>
        </authorList>
    </citation>
    <scope>NUCLEOTIDE SEQUENCE [LARGE SCALE GENOMIC DNA]</scope>
    <source>
        <strain evidence="3 4">DSM 28760</strain>
    </source>
</reference>
<dbReference type="Gene3D" id="3.40.190.170">
    <property type="entry name" value="Bacterial extracellular solute-binding protein, family 7"/>
    <property type="match status" value="1"/>
</dbReference>
<evidence type="ECO:0000256" key="1">
    <source>
        <dbReference type="ARBA" id="ARBA00022729"/>
    </source>
</evidence>
<accession>A0A7W5Z2W9</accession>
<evidence type="ECO:0000313" key="3">
    <source>
        <dbReference type="EMBL" id="MBB3809009.1"/>
    </source>
</evidence>
<keyword evidence="4" id="KW-1185">Reference proteome</keyword>
<name>A0A7W5Z2W9_9HYPH</name>
<dbReference type="InterPro" id="IPR006311">
    <property type="entry name" value="TAT_signal"/>
</dbReference>
<dbReference type="SUPFAM" id="SSF53850">
    <property type="entry name" value="Periplasmic binding protein-like II"/>
    <property type="match status" value="1"/>
</dbReference>
<dbReference type="Proteomes" id="UP000537592">
    <property type="component" value="Unassembled WGS sequence"/>
</dbReference>
<gene>
    <name evidence="3" type="ORF">FHS81_001079</name>
</gene>